<dbReference type="PANTHER" id="PTHR43133">
    <property type="entry name" value="RNA POLYMERASE ECF-TYPE SIGMA FACTO"/>
    <property type="match status" value="1"/>
</dbReference>
<dbReference type="InterPro" id="IPR014327">
    <property type="entry name" value="RNA_pol_sigma70_bacteroid"/>
</dbReference>
<dbReference type="PRINTS" id="PR00038">
    <property type="entry name" value="HTHLUXR"/>
</dbReference>
<keyword evidence="2" id="KW-0805">Transcription regulation</keyword>
<reference evidence="7" key="1">
    <citation type="submission" date="2011-09" db="EMBL/GenBank/DDBJ databases">
        <title>The permanent draft genome of Mucilaginibacter paludis DSM 18603.</title>
        <authorList>
            <consortium name="US DOE Joint Genome Institute (JGI-PGF)"/>
            <person name="Lucas S."/>
            <person name="Han J."/>
            <person name="Lapidus A."/>
            <person name="Bruce D."/>
            <person name="Goodwin L."/>
            <person name="Pitluck S."/>
            <person name="Peters L."/>
            <person name="Kyrpides N."/>
            <person name="Mavromatis K."/>
            <person name="Ivanova N."/>
            <person name="Mikhailova N."/>
            <person name="Held B."/>
            <person name="Detter J.C."/>
            <person name="Tapia R."/>
            <person name="Han C."/>
            <person name="Land M."/>
            <person name="Hauser L."/>
            <person name="Markowitz V."/>
            <person name="Cheng J.-F."/>
            <person name="Hugenholtz P."/>
            <person name="Woyke T."/>
            <person name="Wu D."/>
            <person name="Tindall B."/>
            <person name="Brambilla E."/>
            <person name="Klenk H.-P."/>
            <person name="Eisen J.A."/>
        </authorList>
    </citation>
    <scope>NUCLEOTIDE SEQUENCE [LARGE SCALE GENOMIC DNA]</scope>
    <source>
        <strain evidence="7">DSM 18603</strain>
    </source>
</reference>
<dbReference type="Gene3D" id="1.10.10.10">
    <property type="entry name" value="Winged helix-like DNA-binding domain superfamily/Winged helix DNA-binding domain"/>
    <property type="match status" value="1"/>
</dbReference>
<keyword evidence="8" id="KW-1185">Reference proteome</keyword>
<evidence type="ECO:0000256" key="3">
    <source>
        <dbReference type="ARBA" id="ARBA00023082"/>
    </source>
</evidence>
<dbReference type="InterPro" id="IPR039425">
    <property type="entry name" value="RNA_pol_sigma-70-like"/>
</dbReference>
<evidence type="ECO:0000313" key="8">
    <source>
        <dbReference type="Proteomes" id="UP000002774"/>
    </source>
</evidence>
<name>H1YAI4_9SPHI</name>
<evidence type="ECO:0000313" key="7">
    <source>
        <dbReference type="EMBL" id="EHQ29104.1"/>
    </source>
</evidence>
<feature type="domain" description="RNA polymerase sigma-70 region 2" evidence="5">
    <location>
        <begin position="50"/>
        <end position="114"/>
    </location>
</feature>
<dbReference type="GO" id="GO:0006352">
    <property type="term" value="P:DNA-templated transcription initiation"/>
    <property type="evidence" value="ECO:0007669"/>
    <property type="project" value="InterPro"/>
</dbReference>
<dbReference type="Proteomes" id="UP000002774">
    <property type="component" value="Chromosome"/>
</dbReference>
<dbReference type="Gene3D" id="1.10.1740.10">
    <property type="match status" value="1"/>
</dbReference>
<evidence type="ECO:0000256" key="2">
    <source>
        <dbReference type="ARBA" id="ARBA00023015"/>
    </source>
</evidence>
<dbReference type="InterPro" id="IPR013324">
    <property type="entry name" value="RNA_pol_sigma_r3/r4-like"/>
</dbReference>
<comment type="similarity">
    <text evidence="1">Belongs to the sigma-70 factor family. ECF subfamily.</text>
</comment>
<dbReference type="Pfam" id="PF08281">
    <property type="entry name" value="Sigma70_r4_2"/>
    <property type="match status" value="1"/>
</dbReference>
<dbReference type="PANTHER" id="PTHR43133:SF46">
    <property type="entry name" value="RNA POLYMERASE SIGMA-70 FACTOR ECF SUBFAMILY"/>
    <property type="match status" value="1"/>
</dbReference>
<organism evidence="7 8">
    <name type="scientific">Mucilaginibacter paludis DSM 18603</name>
    <dbReference type="NCBI Taxonomy" id="714943"/>
    <lineage>
        <taxon>Bacteria</taxon>
        <taxon>Pseudomonadati</taxon>
        <taxon>Bacteroidota</taxon>
        <taxon>Sphingobacteriia</taxon>
        <taxon>Sphingobacteriales</taxon>
        <taxon>Sphingobacteriaceae</taxon>
        <taxon>Mucilaginibacter</taxon>
    </lineage>
</organism>
<feature type="domain" description="RNA polymerase sigma factor 70 region 4 type 2" evidence="6">
    <location>
        <begin position="148"/>
        <end position="196"/>
    </location>
</feature>
<dbReference type="InterPro" id="IPR007627">
    <property type="entry name" value="RNA_pol_sigma70_r2"/>
</dbReference>
<keyword evidence="3" id="KW-0731">Sigma factor</keyword>
<dbReference type="InterPro" id="IPR013325">
    <property type="entry name" value="RNA_pol_sigma_r2"/>
</dbReference>
<dbReference type="InterPro" id="IPR014284">
    <property type="entry name" value="RNA_pol_sigma-70_dom"/>
</dbReference>
<keyword evidence="4" id="KW-0804">Transcription</keyword>
<evidence type="ECO:0000259" key="6">
    <source>
        <dbReference type="Pfam" id="PF08281"/>
    </source>
</evidence>
<dbReference type="HOGENOM" id="CLU_047691_4_1_10"/>
<protein>
    <submittedName>
        <fullName evidence="7">RNA polymerase, sigma-24 subunit, ECF subfamily</fullName>
    </submittedName>
</protein>
<dbReference type="NCBIfam" id="TIGR02937">
    <property type="entry name" value="sigma70-ECF"/>
    <property type="match status" value="1"/>
</dbReference>
<dbReference type="EMBL" id="CM001403">
    <property type="protein sequence ID" value="EHQ29104.1"/>
    <property type="molecule type" value="Genomic_DNA"/>
</dbReference>
<evidence type="ECO:0000259" key="5">
    <source>
        <dbReference type="Pfam" id="PF04542"/>
    </source>
</evidence>
<dbReference type="InterPro" id="IPR000792">
    <property type="entry name" value="Tscrpt_reg_LuxR_C"/>
</dbReference>
<accession>H1YAI4</accession>
<evidence type="ECO:0000256" key="4">
    <source>
        <dbReference type="ARBA" id="ARBA00023163"/>
    </source>
</evidence>
<proteinExistence type="inferred from homology"/>
<dbReference type="GO" id="GO:0016987">
    <property type="term" value="F:sigma factor activity"/>
    <property type="evidence" value="ECO:0007669"/>
    <property type="project" value="UniProtKB-KW"/>
</dbReference>
<gene>
    <name evidence="7" type="ORF">Mucpa_5025</name>
</gene>
<evidence type="ECO:0000256" key="1">
    <source>
        <dbReference type="ARBA" id="ARBA00010641"/>
    </source>
</evidence>
<dbReference type="InterPro" id="IPR036388">
    <property type="entry name" value="WH-like_DNA-bd_sf"/>
</dbReference>
<dbReference type="SUPFAM" id="SSF88659">
    <property type="entry name" value="Sigma3 and sigma4 domains of RNA polymerase sigma factors"/>
    <property type="match status" value="1"/>
</dbReference>
<dbReference type="GO" id="GO:0003677">
    <property type="term" value="F:DNA binding"/>
    <property type="evidence" value="ECO:0007669"/>
    <property type="project" value="InterPro"/>
</dbReference>
<dbReference type="eggNOG" id="COG1595">
    <property type="taxonomic scope" value="Bacteria"/>
</dbReference>
<dbReference type="AlphaFoldDB" id="H1YAI4"/>
<dbReference type="NCBIfam" id="TIGR02985">
    <property type="entry name" value="Sig70_bacteroi1"/>
    <property type="match status" value="1"/>
</dbReference>
<dbReference type="InterPro" id="IPR013249">
    <property type="entry name" value="RNA_pol_sigma70_r4_t2"/>
</dbReference>
<dbReference type="STRING" id="714943.Mucpa_5025"/>
<dbReference type="Pfam" id="PF04542">
    <property type="entry name" value="Sigma70_r2"/>
    <property type="match status" value="1"/>
</dbReference>
<dbReference type="SUPFAM" id="SSF88946">
    <property type="entry name" value="Sigma2 domain of RNA polymerase sigma factors"/>
    <property type="match status" value="1"/>
</dbReference>
<sequence>MLCLVLQHNNYLTQSDNYRHNTVAYLRKLIMVSQVAALKRNERACFSEVYTLYHDKLYHFIYSRTQSAYLAQEVVQLTFIRLWEVRSRLADELSIDIQLFRIARTILIDELRKEIVKSKYKEWAGNNQEQEYEDNQVAEKDTLRHVFAAMEELPPVRKKVFKLSRIQGFSHKQIAGILSISPKTVENHITKAIKQLRSSISIFLF</sequence>